<evidence type="ECO:0000256" key="2">
    <source>
        <dbReference type="ARBA" id="ARBA00004395"/>
    </source>
</evidence>
<proteinExistence type="inferred from homology"/>
<evidence type="ECO:0000256" key="4">
    <source>
        <dbReference type="ARBA" id="ARBA00022448"/>
    </source>
</evidence>
<feature type="region of interest" description="Disordered" evidence="15">
    <location>
        <begin position="446"/>
        <end position="474"/>
    </location>
</feature>
<gene>
    <name evidence="19" type="ORF">AZE42_05769</name>
</gene>
<comment type="cofactor">
    <cofactor evidence="1 12">
        <name>thiamine diphosphate</name>
        <dbReference type="ChEBI" id="CHEBI:58937"/>
    </cofactor>
</comment>
<keyword evidence="7 13" id="KW-0333">Golgi apparatus</keyword>
<dbReference type="Pfam" id="PF06419">
    <property type="entry name" value="COG6_N"/>
    <property type="match status" value="1"/>
</dbReference>
<keyword evidence="20" id="KW-1185">Reference proteome</keyword>
<dbReference type="PANTHER" id="PTHR21506:SF0">
    <property type="entry name" value="CONSERVED OLIGOMERIC GOLGI COMPLEX SUBUNIT 6"/>
    <property type="match status" value="1"/>
</dbReference>
<evidence type="ECO:0000256" key="9">
    <source>
        <dbReference type="ARBA" id="ARBA00023136"/>
    </source>
</evidence>
<dbReference type="FunFam" id="3.40.50.970:FF:000013">
    <property type="entry name" value="Pyruvate dehydrogenase E1 component subunit alpha"/>
    <property type="match status" value="1"/>
</dbReference>
<dbReference type="InterPro" id="IPR001017">
    <property type="entry name" value="DH_E1"/>
</dbReference>
<dbReference type="Pfam" id="PF20653">
    <property type="entry name" value="COG6_C"/>
    <property type="match status" value="1"/>
</dbReference>
<dbReference type="STRING" id="180088.A0A1J8PQN0"/>
<dbReference type="GO" id="GO:0006891">
    <property type="term" value="P:intra-Golgi vesicle-mediated transport"/>
    <property type="evidence" value="ECO:0007669"/>
    <property type="project" value="UniProtKB-UniRule"/>
</dbReference>
<dbReference type="Gene3D" id="3.40.50.970">
    <property type="match status" value="1"/>
</dbReference>
<dbReference type="GO" id="GO:0006086">
    <property type="term" value="P:pyruvate decarboxylation to acetyl-CoA"/>
    <property type="evidence" value="ECO:0007669"/>
    <property type="project" value="InterPro"/>
</dbReference>
<sequence>MASLARFRPAARRVPAFARAIQTYADTTQLQDTIEDQSKPFTVKLHEESFRSYQCETPSLEVEVKKDELLKMYKDMQTMRRMEMAADALYKAKLIRGFCHLAIGQEAVSVGLEYGIKPEDRVITAYRCHPFAVMRGGTIKGVIAELLGRQAGMSHGKGGSMHIFTPSFFGGNGIVGAQVPVGAGIAFAQKYLGNKTATFALYGDGASNQGQVFEAFNMAKLWDLPAVFVCENNKYGMGTPAERSSSNTEYFTRGDKIPGLQVNGMDIIASRHAVQYARKWVTEGNGPLLMEFVTYRYGGHSMSDPGTTYRTREEVQRMRSTQDPIRGLQRYIEEWGLATEQELKQLDKDAKAEVDQAVEEAKQSPEPLTKDLWTDIYYKGTEPPFMRGPRSPAPSSLYSPSRNAGTPVSAPQTRNPITIRLRKILGTNFTDEATTEALQTLSELYGTQSPVSASDSKAQTAEDPDSDDDWTDENAHPRLAVHDHREGLNETASRARKNLRRDLENKLAQGSQQFLQAFSEVDQTLDELQKHVAAMRIACDEAETQLRLSSEASQSLLDRAESLRSEREEVETRKSIVMLFLNRFTLSNEESEAITSREIAIGPRFFEAMNKAERIRNDCRVLMTGEDGPTKVGLDIMASTSSYLEQGYEKIYRWCSFEFRQMGRDVQLEVGSTMRQAISRLSQRPELLSEALAFLTQTRQTALLSAFLDALTRGGPSGLPRPIELHAHDPIRYLGDMLAWVHQAIAAECEFLESLFGLGGLEDEGRARRMVGAVRTFEGSEEEGWVKELLNSAVTKLCVPLKVRVQQTVRSQESSIVSYKVANLLQYYMLTMRRTIGEDALLSTTLSEITEVSYKVFFDAIEAQGRALLRILLDPDDPSLTPPLPILEHAQLLREIMHVYDSSVLDETASEPGQSFNRILDVMLDPAMEICAAAADEKTRHRPQWDQAVFVLNCWCYLQSVLETFEFTSEKRRTIQEKFDERVRLLEDEHYENILRDASLYDTVAIINSKSPSDPLSHLLPAQQLQPTLARFSLWLSSPEVVHSPRLSALSSPSLHSTIHRVSLVRVAKAYAKLCEEVRKSENRYEAASTLLGMERPFGQVGVLRAIFGLEEESEESTVD</sequence>
<comment type="catalytic activity">
    <reaction evidence="12">
        <text>N(6)-[(R)-lipoyl]-L-lysyl-[protein] + pyruvate + H(+) = N(6)-[(R)-S(8)-acetyldihydrolipoyl]-L-lysyl-[protein] + CO2</text>
        <dbReference type="Rhea" id="RHEA:19189"/>
        <dbReference type="Rhea" id="RHEA-COMP:10474"/>
        <dbReference type="Rhea" id="RHEA-COMP:10478"/>
        <dbReference type="ChEBI" id="CHEBI:15361"/>
        <dbReference type="ChEBI" id="CHEBI:15378"/>
        <dbReference type="ChEBI" id="CHEBI:16526"/>
        <dbReference type="ChEBI" id="CHEBI:83099"/>
        <dbReference type="ChEBI" id="CHEBI:83111"/>
        <dbReference type="EC" id="1.2.4.1"/>
    </reaction>
</comment>
<accession>A0A1J8PQN0</accession>
<evidence type="ECO:0000256" key="6">
    <source>
        <dbReference type="ARBA" id="ARBA00023002"/>
    </source>
</evidence>
<evidence type="ECO:0000259" key="16">
    <source>
        <dbReference type="Pfam" id="PF00676"/>
    </source>
</evidence>
<name>A0A1J8PQN0_9AGAM</name>
<keyword evidence="8 12" id="KW-0786">Thiamine pyrophosphate</keyword>
<comment type="similarity">
    <text evidence="3 13">Belongs to the COG6 family.</text>
</comment>
<evidence type="ECO:0000256" key="10">
    <source>
        <dbReference type="ARBA" id="ARBA00023317"/>
    </source>
</evidence>
<dbReference type="SUPFAM" id="SSF52518">
    <property type="entry name" value="Thiamin diphosphate-binding fold (THDP-binding)"/>
    <property type="match status" value="1"/>
</dbReference>
<dbReference type="InterPro" id="IPR029061">
    <property type="entry name" value="THDP-binding"/>
</dbReference>
<feature type="compositionally biased region" description="Acidic residues" evidence="15">
    <location>
        <begin position="462"/>
        <end position="472"/>
    </location>
</feature>
<dbReference type="CDD" id="cd02000">
    <property type="entry name" value="TPP_E1_PDC_ADC_BCADC"/>
    <property type="match status" value="1"/>
</dbReference>
<reference evidence="19 20" key="1">
    <citation type="submission" date="2016-03" db="EMBL/GenBank/DDBJ databases">
        <title>Comparative genomics of the ectomycorrhizal sister species Rhizopogon vinicolor and Rhizopogon vesiculosus (Basidiomycota: Boletales) reveals a divergence of the mating type B locus.</title>
        <authorList>
            <person name="Mujic A.B."/>
            <person name="Kuo A."/>
            <person name="Tritt A."/>
            <person name="Lipzen A."/>
            <person name="Chen C."/>
            <person name="Johnson J."/>
            <person name="Sharma A."/>
            <person name="Barry K."/>
            <person name="Grigoriev I.V."/>
            <person name="Spatafora J.W."/>
        </authorList>
    </citation>
    <scope>NUCLEOTIDE SEQUENCE [LARGE SCALE GENOMIC DNA]</scope>
    <source>
        <strain evidence="19 20">AM-OR11-056</strain>
    </source>
</reference>
<dbReference type="InterPro" id="IPR048368">
    <property type="entry name" value="COG6_N"/>
</dbReference>
<dbReference type="PANTHER" id="PTHR21506">
    <property type="entry name" value="COMPONENT OF OLIGOMERIC GOLGI COMPLEX 6"/>
    <property type="match status" value="1"/>
</dbReference>
<dbReference type="GO" id="GO:0015031">
    <property type="term" value="P:protein transport"/>
    <property type="evidence" value="ECO:0007669"/>
    <property type="project" value="UniProtKB-KW"/>
</dbReference>
<evidence type="ECO:0000313" key="20">
    <source>
        <dbReference type="Proteomes" id="UP000183567"/>
    </source>
</evidence>
<evidence type="ECO:0000256" key="15">
    <source>
        <dbReference type="SAM" id="MobiDB-lite"/>
    </source>
</evidence>
<keyword evidence="4 13" id="KW-0813">Transport</keyword>
<evidence type="ECO:0000256" key="7">
    <source>
        <dbReference type="ARBA" id="ARBA00023034"/>
    </source>
</evidence>
<keyword evidence="14" id="KW-0175">Coiled coil</keyword>
<dbReference type="SMART" id="SM01087">
    <property type="entry name" value="COG6"/>
    <property type="match status" value="1"/>
</dbReference>
<evidence type="ECO:0000259" key="18">
    <source>
        <dbReference type="Pfam" id="PF20653"/>
    </source>
</evidence>
<feature type="domain" description="Conserved Oligomeric Golgi complex subunit 6 C-terminal" evidence="18">
    <location>
        <begin position="631"/>
        <end position="1092"/>
    </location>
</feature>
<dbReference type="InterPro" id="IPR048369">
    <property type="entry name" value="COG6_C"/>
</dbReference>
<evidence type="ECO:0000256" key="8">
    <source>
        <dbReference type="ARBA" id="ARBA00023052"/>
    </source>
</evidence>
<evidence type="ECO:0000256" key="14">
    <source>
        <dbReference type="SAM" id="Coils"/>
    </source>
</evidence>
<dbReference type="Pfam" id="PF00676">
    <property type="entry name" value="E1_dh"/>
    <property type="match status" value="1"/>
</dbReference>
<keyword evidence="5 13" id="KW-0653">Protein transport</keyword>
<dbReference type="GO" id="GO:0004739">
    <property type="term" value="F:pyruvate dehydrogenase (acetyl-transferring) activity"/>
    <property type="evidence" value="ECO:0007669"/>
    <property type="project" value="UniProtKB-UniRule"/>
</dbReference>
<dbReference type="InterPro" id="IPR010490">
    <property type="entry name" value="COG6"/>
</dbReference>
<evidence type="ECO:0000313" key="19">
    <source>
        <dbReference type="EMBL" id="OJA11205.1"/>
    </source>
</evidence>
<comment type="subunit">
    <text evidence="13">Component of the conserved oligomeric Golgi complex.</text>
</comment>
<keyword evidence="10 12" id="KW-0670">Pyruvate</keyword>
<organism evidence="19 20">
    <name type="scientific">Rhizopogon vesiculosus</name>
    <dbReference type="NCBI Taxonomy" id="180088"/>
    <lineage>
        <taxon>Eukaryota</taxon>
        <taxon>Fungi</taxon>
        <taxon>Dikarya</taxon>
        <taxon>Basidiomycota</taxon>
        <taxon>Agaricomycotina</taxon>
        <taxon>Agaricomycetes</taxon>
        <taxon>Agaricomycetidae</taxon>
        <taxon>Boletales</taxon>
        <taxon>Suillineae</taxon>
        <taxon>Rhizopogonaceae</taxon>
        <taxon>Rhizopogon</taxon>
    </lineage>
</organism>
<dbReference type="InterPro" id="IPR017597">
    <property type="entry name" value="Pyrv_DH_E1_asu_subgrp-y"/>
</dbReference>
<evidence type="ECO:0000256" key="3">
    <source>
        <dbReference type="ARBA" id="ARBA00011023"/>
    </source>
</evidence>
<evidence type="ECO:0000256" key="12">
    <source>
        <dbReference type="RuleBase" id="RU361139"/>
    </source>
</evidence>
<keyword evidence="6 12" id="KW-0560">Oxidoreductase</keyword>
<evidence type="ECO:0000256" key="5">
    <source>
        <dbReference type="ARBA" id="ARBA00022927"/>
    </source>
</evidence>
<dbReference type="Proteomes" id="UP000183567">
    <property type="component" value="Unassembled WGS sequence"/>
</dbReference>
<evidence type="ECO:0000256" key="1">
    <source>
        <dbReference type="ARBA" id="ARBA00001964"/>
    </source>
</evidence>
<evidence type="ECO:0000256" key="11">
    <source>
        <dbReference type="ARBA" id="ARBA00043873"/>
    </source>
</evidence>
<dbReference type="AlphaFoldDB" id="A0A1J8PQN0"/>
<comment type="function">
    <text evidence="12">The pyruvate dehydrogenase complex catalyzes the overall conversion of pyruvate to acetyl-CoA and CO(2).</text>
</comment>
<dbReference type="NCBIfam" id="TIGR03182">
    <property type="entry name" value="PDH_E1_alph_y"/>
    <property type="match status" value="1"/>
</dbReference>
<feature type="compositionally biased region" description="Polar residues" evidence="15">
    <location>
        <begin position="446"/>
        <end position="459"/>
    </location>
</feature>
<evidence type="ECO:0000256" key="13">
    <source>
        <dbReference type="RuleBase" id="RU365075"/>
    </source>
</evidence>
<dbReference type="GO" id="GO:0017119">
    <property type="term" value="C:Golgi transport complex"/>
    <property type="evidence" value="ECO:0007669"/>
    <property type="project" value="UniProtKB-UniRule"/>
</dbReference>
<comment type="function">
    <text evidence="13">Acts as component of the peripheral membrane COG complex that is involved in intra-Golgi protein trafficking. COG is located at the cis-Golgi, and regulates tethering of retrograde intra-Golgi vesicles and possibly a number of other membrane trafficking events.</text>
</comment>
<evidence type="ECO:0000259" key="17">
    <source>
        <dbReference type="Pfam" id="PF06419"/>
    </source>
</evidence>
<dbReference type="EMBL" id="LVVM01005182">
    <property type="protein sequence ID" value="OJA11205.1"/>
    <property type="molecule type" value="Genomic_DNA"/>
</dbReference>
<comment type="subcellular location">
    <subcellularLocation>
        <location evidence="2 13">Golgi apparatus membrane</location>
        <topology evidence="2 13">Peripheral membrane protein</topology>
    </subcellularLocation>
</comment>
<comment type="caution">
    <text evidence="19">The sequence shown here is derived from an EMBL/GenBank/DDBJ whole genome shotgun (WGS) entry which is preliminary data.</text>
</comment>
<feature type="region of interest" description="Disordered" evidence="15">
    <location>
        <begin position="383"/>
        <end position="414"/>
    </location>
</feature>
<dbReference type="OrthoDB" id="272987at2759"/>
<feature type="domain" description="Dehydrogenase E1 component" evidence="16">
    <location>
        <begin position="75"/>
        <end position="367"/>
    </location>
</feature>
<feature type="coiled-coil region" evidence="14">
    <location>
        <begin position="489"/>
        <end position="573"/>
    </location>
</feature>
<dbReference type="GO" id="GO:0000139">
    <property type="term" value="C:Golgi membrane"/>
    <property type="evidence" value="ECO:0007669"/>
    <property type="project" value="UniProtKB-SubCell"/>
</dbReference>
<dbReference type="EC" id="1.2.4.1" evidence="12"/>
<feature type="compositionally biased region" description="Polar residues" evidence="15">
    <location>
        <begin position="393"/>
        <end position="414"/>
    </location>
</feature>
<protein>
    <recommendedName>
        <fullName evidence="12 13">Multifunctional fusion protein</fullName>
    </recommendedName>
    <domain>
        <recommendedName>
            <fullName evidence="13">Conserved oligomeric Golgi complex subunit 6</fullName>
            <shortName evidence="13">COG complex subunit 6</shortName>
        </recommendedName>
        <alternativeName>
            <fullName evidence="13">Component of oligomeric Golgi complex 6</fullName>
        </alternativeName>
    </domain>
    <domain>
        <recommendedName>
            <fullName evidence="12">Pyruvate dehydrogenase E1 component subunit alpha</fullName>
            <ecNumber evidence="12">1.2.4.1</ecNumber>
        </recommendedName>
    </domain>
</protein>
<feature type="domain" description="Conserved oligomeric complex COG6 N-terminal" evidence="17">
    <location>
        <begin position="490"/>
        <end position="596"/>
    </location>
</feature>
<comment type="function">
    <text evidence="11">Acts as a component of the peripheral membrane COG complex that is involved in intra-Golgi protein trafficking. COG is located at the cis-Golgi, and regulates tethering of retrograde intra-Golgi vesicles and possibly a number of other membrane trafficking events.</text>
</comment>
<keyword evidence="9 13" id="KW-0472">Membrane</keyword>